<keyword evidence="2" id="KW-1185">Reference proteome</keyword>
<evidence type="ECO:0000313" key="3">
    <source>
        <dbReference type="WBParaSite" id="HPBE_0002543601-mRNA-1"/>
    </source>
</evidence>
<reference evidence="3" key="1">
    <citation type="submission" date="2019-09" db="UniProtKB">
        <authorList>
            <consortium name="WormBaseParasite"/>
        </authorList>
    </citation>
    <scope>IDENTIFICATION</scope>
</reference>
<evidence type="ECO:0000256" key="1">
    <source>
        <dbReference type="SAM" id="SignalP"/>
    </source>
</evidence>
<dbReference type="Proteomes" id="UP000050761">
    <property type="component" value="Unassembled WGS sequence"/>
</dbReference>
<sequence length="147" mass="17027">MSRNRRIHTKTLFLVTVRVAVEAKAPLVFIEQSVRSTPNSNKVVLKKILLPLFINETGQRSMLKPHLRFPISGVMRQRPQDFELARPEPNRLFFLGVLELQDICKIPLKHGLFERLHLKSLGWNRGELPAVNLLHFGRASFSNLHFR</sequence>
<keyword evidence="1" id="KW-0732">Signal</keyword>
<accession>A0A183GRW6</accession>
<feature type="chain" id="PRO_5008150014" evidence="1">
    <location>
        <begin position="24"/>
        <end position="147"/>
    </location>
</feature>
<dbReference type="WBParaSite" id="HPBE_0002543601-mRNA-1">
    <property type="protein sequence ID" value="HPBE_0002543601-mRNA-1"/>
    <property type="gene ID" value="HPBE_0002543601"/>
</dbReference>
<evidence type="ECO:0000313" key="2">
    <source>
        <dbReference type="Proteomes" id="UP000050761"/>
    </source>
</evidence>
<proteinExistence type="predicted"/>
<feature type="signal peptide" evidence="1">
    <location>
        <begin position="1"/>
        <end position="23"/>
    </location>
</feature>
<organism evidence="2 3">
    <name type="scientific">Heligmosomoides polygyrus</name>
    <name type="common">Parasitic roundworm</name>
    <dbReference type="NCBI Taxonomy" id="6339"/>
    <lineage>
        <taxon>Eukaryota</taxon>
        <taxon>Metazoa</taxon>
        <taxon>Ecdysozoa</taxon>
        <taxon>Nematoda</taxon>
        <taxon>Chromadorea</taxon>
        <taxon>Rhabditida</taxon>
        <taxon>Rhabditina</taxon>
        <taxon>Rhabditomorpha</taxon>
        <taxon>Strongyloidea</taxon>
        <taxon>Heligmosomidae</taxon>
        <taxon>Heligmosomoides</taxon>
    </lineage>
</organism>
<protein>
    <submittedName>
        <fullName evidence="3">Uncharacterized protein</fullName>
    </submittedName>
</protein>
<name>A0A183GRW6_HELPZ</name>
<dbReference type="AlphaFoldDB" id="A0A183GRW6"/>